<reference evidence="2 3" key="1">
    <citation type="journal article" date="2005" name="Nat. Biotechnol.">
        <title>Complete genome sequence of the acetic acid bacterium Gluconobacter oxydans.</title>
        <authorList>
            <person name="Prust C."/>
            <person name="Hoffmeister M."/>
            <person name="Liesegang H."/>
            <person name="Wiezer A."/>
            <person name="Fricke W.F."/>
            <person name="Ehrenreich A."/>
            <person name="Gottschalk G."/>
            <person name="Deppenmeier U."/>
        </authorList>
    </citation>
    <scope>NUCLEOTIDE SEQUENCE [LARGE SCALE GENOMIC DNA]</scope>
    <source>
        <strain evidence="2 3">621H</strain>
    </source>
</reference>
<organism evidence="2 3">
    <name type="scientific">Gluconobacter oxydans (strain 621H)</name>
    <name type="common">Gluconobacter suboxydans</name>
    <dbReference type="NCBI Taxonomy" id="290633"/>
    <lineage>
        <taxon>Bacteria</taxon>
        <taxon>Pseudomonadati</taxon>
        <taxon>Pseudomonadota</taxon>
        <taxon>Alphaproteobacteria</taxon>
        <taxon>Acetobacterales</taxon>
        <taxon>Acetobacteraceae</taxon>
        <taxon>Gluconobacter</taxon>
    </lineage>
</organism>
<proteinExistence type="predicted"/>
<feature type="region of interest" description="Disordered" evidence="1">
    <location>
        <begin position="1"/>
        <end position="22"/>
    </location>
</feature>
<accession>Q5FN63</accession>
<dbReference type="Proteomes" id="UP000006375">
    <property type="component" value="Chromosome"/>
</dbReference>
<dbReference type="RefSeq" id="WP_011253952.1">
    <property type="nucleotide sequence ID" value="NC_006677.1"/>
</dbReference>
<sequence length="73" mass="7827">MARRPRGLTGQGGEGNPSLPTAIRLTAPHGFIDPVHDKGVFHWEAGEVVTKPVTIALLIERGAFWEPVECPAA</sequence>
<evidence type="ECO:0000313" key="3">
    <source>
        <dbReference type="Proteomes" id="UP000006375"/>
    </source>
</evidence>
<dbReference type="STRING" id="290633.GOX2453"/>
<protein>
    <submittedName>
        <fullName evidence="2">Uncharacterized protein</fullName>
    </submittedName>
</protein>
<name>Q5FN63_GLUOX</name>
<dbReference type="KEGG" id="gox:GOX2453"/>
<evidence type="ECO:0000313" key="2">
    <source>
        <dbReference type="EMBL" id="AAW62184.1"/>
    </source>
</evidence>
<dbReference type="EMBL" id="CP000009">
    <property type="protein sequence ID" value="AAW62184.1"/>
    <property type="molecule type" value="Genomic_DNA"/>
</dbReference>
<dbReference type="AlphaFoldDB" id="Q5FN63"/>
<evidence type="ECO:0000256" key="1">
    <source>
        <dbReference type="SAM" id="MobiDB-lite"/>
    </source>
</evidence>
<keyword evidence="3" id="KW-1185">Reference proteome</keyword>
<gene>
    <name evidence="2" type="ordered locus">GOX2453</name>
</gene>
<dbReference type="HOGENOM" id="CLU_2699504_0_0_5"/>